<keyword evidence="4" id="KW-0496">Mitochondrion</keyword>
<comment type="subcellular location">
    <subcellularLocation>
        <location evidence="1">Mitochondrion</location>
    </subcellularLocation>
</comment>
<dbReference type="STRING" id="623744.A0A553RAR7"/>
<evidence type="ECO:0000313" key="10">
    <source>
        <dbReference type="Proteomes" id="UP000316079"/>
    </source>
</evidence>
<dbReference type="Proteomes" id="UP000316079">
    <property type="component" value="Unassembled WGS sequence"/>
</dbReference>
<dbReference type="GO" id="GO:0003735">
    <property type="term" value="F:structural constituent of ribosome"/>
    <property type="evidence" value="ECO:0007669"/>
    <property type="project" value="InterPro"/>
</dbReference>
<dbReference type="GO" id="GO:0034551">
    <property type="term" value="P:mitochondrial respiratory chain complex III assembly"/>
    <property type="evidence" value="ECO:0007669"/>
    <property type="project" value="InterPro"/>
</dbReference>
<evidence type="ECO:0000256" key="3">
    <source>
        <dbReference type="ARBA" id="ARBA00022980"/>
    </source>
</evidence>
<dbReference type="Pfam" id="PF15141">
    <property type="entry name" value="UQCC3"/>
    <property type="match status" value="1"/>
</dbReference>
<organism evidence="9 10">
    <name type="scientific">Danionella cerebrum</name>
    <dbReference type="NCBI Taxonomy" id="2873325"/>
    <lineage>
        <taxon>Eukaryota</taxon>
        <taxon>Metazoa</taxon>
        <taxon>Chordata</taxon>
        <taxon>Craniata</taxon>
        <taxon>Vertebrata</taxon>
        <taxon>Euteleostomi</taxon>
        <taxon>Actinopterygii</taxon>
        <taxon>Neopterygii</taxon>
        <taxon>Teleostei</taxon>
        <taxon>Ostariophysi</taxon>
        <taxon>Cypriniformes</taxon>
        <taxon>Danionidae</taxon>
        <taxon>Danioninae</taxon>
        <taxon>Danionella</taxon>
    </lineage>
</organism>
<evidence type="ECO:0000256" key="8">
    <source>
        <dbReference type="SAM" id="SignalP"/>
    </source>
</evidence>
<proteinExistence type="inferred from homology"/>
<comment type="caution">
    <text evidence="9">The sequence shown here is derived from an EMBL/GenBank/DDBJ whole genome shotgun (WGS) entry which is preliminary data.</text>
</comment>
<dbReference type="InterPro" id="IPR027896">
    <property type="entry name" value="UQCC3"/>
</dbReference>
<keyword evidence="8" id="KW-0732">Signal</keyword>
<feature type="chain" id="PRO_5022189938" description="Large ribosomal subunit protein mL49" evidence="8">
    <location>
        <begin position="19"/>
        <end position="260"/>
    </location>
</feature>
<evidence type="ECO:0000256" key="5">
    <source>
        <dbReference type="ARBA" id="ARBA00023274"/>
    </source>
</evidence>
<evidence type="ECO:0000313" key="9">
    <source>
        <dbReference type="EMBL" id="TRY99255.1"/>
    </source>
</evidence>
<dbReference type="GO" id="GO:0005762">
    <property type="term" value="C:mitochondrial large ribosomal subunit"/>
    <property type="evidence" value="ECO:0007669"/>
    <property type="project" value="TreeGrafter"/>
</dbReference>
<keyword evidence="3" id="KW-0689">Ribosomal protein</keyword>
<sequence length="260" mass="29294">MSVGKALVVVAGTTAVTCISWATFAPGENRKKNIVKNLPEANLLRRQETRKNNELLLQILKEAAETNDNVARGWSGFEKAAGKRLKDWRNFNQGVFRRTARITYRVFNPSTRPLSTGYCLKGKSTPDEAPSGIIESTEEFKFVERLIPPSRVPVPPKHDGAAPSGWRAPSDTPPALPYMIRRSRMHNVPVYSDIKYGNLEITIIRRIDGDIWALNKDVKEFLKGLIGRELATQVNEMSGIIKIKGPYEKELKDWLMDKGF</sequence>
<dbReference type="Pfam" id="PF05046">
    <property type="entry name" value="Img2"/>
    <property type="match status" value="1"/>
</dbReference>
<dbReference type="PANTHER" id="PTHR13477:SF0">
    <property type="entry name" value="LARGE RIBOSOMAL SUBUNIT PROTEIN ML49"/>
    <property type="match status" value="1"/>
</dbReference>
<dbReference type="PANTHER" id="PTHR13477">
    <property type="entry name" value="MITOCHONDRIAL 39S RIBOSOMAL PROTEIN L49"/>
    <property type="match status" value="1"/>
</dbReference>
<dbReference type="FunFam" id="3.30.780.10:FF:000009">
    <property type="entry name" value="39S ribosomal protein L49, mitochondrial"/>
    <property type="match status" value="1"/>
</dbReference>
<evidence type="ECO:0000256" key="4">
    <source>
        <dbReference type="ARBA" id="ARBA00023128"/>
    </source>
</evidence>
<keyword evidence="10" id="KW-1185">Reference proteome</keyword>
<name>A0A553RAR7_9TELE</name>
<dbReference type="AlphaFoldDB" id="A0A553RAR7"/>
<feature type="signal peptide" evidence="8">
    <location>
        <begin position="1"/>
        <end position="18"/>
    </location>
</feature>
<evidence type="ECO:0000256" key="2">
    <source>
        <dbReference type="ARBA" id="ARBA00005677"/>
    </source>
</evidence>
<evidence type="ECO:0000256" key="7">
    <source>
        <dbReference type="ARBA" id="ARBA00035545"/>
    </source>
</evidence>
<dbReference type="GO" id="GO:0006412">
    <property type="term" value="P:translation"/>
    <property type="evidence" value="ECO:0007669"/>
    <property type="project" value="InterPro"/>
</dbReference>
<dbReference type="InterPro" id="IPR007740">
    <property type="entry name" value="Ribosomal_mL49"/>
</dbReference>
<evidence type="ECO:0000256" key="1">
    <source>
        <dbReference type="ARBA" id="ARBA00004173"/>
    </source>
</evidence>
<keyword evidence="5" id="KW-0687">Ribonucleoprotein</keyword>
<accession>A0A553RAR7</accession>
<evidence type="ECO:0000256" key="6">
    <source>
        <dbReference type="ARBA" id="ARBA00035191"/>
    </source>
</evidence>
<protein>
    <recommendedName>
        <fullName evidence="6">Large ribosomal subunit protein mL49</fullName>
    </recommendedName>
    <alternativeName>
        <fullName evidence="7">39S ribosomal protein L49, mitochondrial</fullName>
    </alternativeName>
</protein>
<dbReference type="EMBL" id="SRMA01025082">
    <property type="protein sequence ID" value="TRY99255.1"/>
    <property type="molecule type" value="Genomic_DNA"/>
</dbReference>
<comment type="similarity">
    <text evidence="2">Belongs to the mitochondrion-specific ribosomal protein mL49 family.</text>
</comment>
<dbReference type="OrthoDB" id="19439at2759"/>
<dbReference type="Gene3D" id="3.30.780.10">
    <property type="entry name" value="SUI1-like domain"/>
    <property type="match status" value="1"/>
</dbReference>
<gene>
    <name evidence="9" type="ORF">DNTS_022817</name>
</gene>
<reference evidence="9 10" key="1">
    <citation type="journal article" date="2019" name="Sci. Data">
        <title>Hybrid genome assembly and annotation of Danionella translucida.</title>
        <authorList>
            <person name="Kadobianskyi M."/>
            <person name="Schulze L."/>
            <person name="Schuelke M."/>
            <person name="Judkewitz B."/>
        </authorList>
    </citation>
    <scope>NUCLEOTIDE SEQUENCE [LARGE SCALE GENOMIC DNA]</scope>
    <source>
        <strain evidence="9 10">Bolton</strain>
    </source>
</reference>